<gene>
    <name evidence="3" type="ORF">ACFFPI_23110</name>
</gene>
<keyword evidence="3" id="KW-0255">Endonuclease</keyword>
<evidence type="ECO:0000259" key="2">
    <source>
        <dbReference type="PROSITE" id="PS50819"/>
    </source>
</evidence>
<dbReference type="GO" id="GO:0004519">
    <property type="term" value="F:endonuclease activity"/>
    <property type="evidence" value="ECO:0007669"/>
    <property type="project" value="UniProtKB-KW"/>
</dbReference>
<dbReference type="SUPFAM" id="SSF51294">
    <property type="entry name" value="Hedgehog/intein (Hint) domain"/>
    <property type="match status" value="1"/>
</dbReference>
<feature type="compositionally biased region" description="Low complexity" evidence="1">
    <location>
        <begin position="1008"/>
        <end position="1018"/>
    </location>
</feature>
<keyword evidence="3" id="KW-0540">Nuclease</keyword>
<dbReference type="RefSeq" id="WP_345045134.1">
    <property type="nucleotide sequence ID" value="NZ_BAABED010000001.1"/>
</dbReference>
<evidence type="ECO:0000313" key="4">
    <source>
        <dbReference type="Proteomes" id="UP001589536"/>
    </source>
</evidence>
<dbReference type="PRINTS" id="PR00379">
    <property type="entry name" value="INTEIN"/>
</dbReference>
<proteinExistence type="predicted"/>
<dbReference type="PROSITE" id="PS50819">
    <property type="entry name" value="INTEIN_ENDONUCLEASE"/>
    <property type="match status" value="1"/>
</dbReference>
<dbReference type="Pfam" id="PF14528">
    <property type="entry name" value="LAGLIDADG_3"/>
    <property type="match status" value="1"/>
</dbReference>
<dbReference type="InterPro" id="IPR036844">
    <property type="entry name" value="Hint_dom_sf"/>
</dbReference>
<organism evidence="3 4">
    <name type="scientific">Arthrobacter methylotrophus</name>
    <dbReference type="NCBI Taxonomy" id="121291"/>
    <lineage>
        <taxon>Bacteria</taxon>
        <taxon>Bacillati</taxon>
        <taxon>Actinomycetota</taxon>
        <taxon>Actinomycetes</taxon>
        <taxon>Micrococcales</taxon>
        <taxon>Micrococcaceae</taxon>
        <taxon>Arthrobacter</taxon>
    </lineage>
</organism>
<feature type="compositionally biased region" description="Low complexity" evidence="1">
    <location>
        <begin position="1030"/>
        <end position="1041"/>
    </location>
</feature>
<feature type="domain" description="DOD-type homing endonuclease" evidence="2">
    <location>
        <begin position="475"/>
        <end position="637"/>
    </location>
</feature>
<reference evidence="3 4" key="1">
    <citation type="submission" date="2024-09" db="EMBL/GenBank/DDBJ databases">
        <authorList>
            <person name="Sun Q."/>
            <person name="Mori K."/>
        </authorList>
    </citation>
    <scope>NUCLEOTIDE SEQUENCE [LARGE SCALE GENOMIC DNA]</scope>
    <source>
        <strain evidence="3 4">JCM 13519</strain>
    </source>
</reference>
<dbReference type="InterPro" id="IPR027434">
    <property type="entry name" value="Homing_endonucl"/>
</dbReference>
<dbReference type="InterPro" id="IPR027417">
    <property type="entry name" value="P-loop_NTPase"/>
</dbReference>
<comment type="caution">
    <text evidence="3">The sequence shown here is derived from an EMBL/GenBank/DDBJ whole genome shotgun (WGS) entry which is preliminary data.</text>
</comment>
<feature type="region of interest" description="Disordered" evidence="1">
    <location>
        <begin position="976"/>
        <end position="1047"/>
    </location>
</feature>
<dbReference type="Gene3D" id="3.40.50.300">
    <property type="entry name" value="P-loop containing nucleotide triphosphate hydrolases"/>
    <property type="match status" value="1"/>
</dbReference>
<evidence type="ECO:0000256" key="1">
    <source>
        <dbReference type="SAM" id="MobiDB-lite"/>
    </source>
</evidence>
<dbReference type="InterPro" id="IPR004042">
    <property type="entry name" value="Intein_endonuc_central"/>
</dbReference>
<accession>A0ABV5UXX1</accession>
<sequence>MASSTERIRVKLPPGFDPARHMSPLMKKITDMHGEGFEVDSIEDGVAVATRQVAITEVSHNDKSKTKEVRLPRSVKPTDGEKMAVKLADQHGDGWEMTKFEPFLGKAVLTQLSPETARCRGAAALALGVKPWEVQVKPRRDGGFDLELPRTYMPSKHDSKLEEVATSVVGRDGWYVKVNAQKLTASIIPSAPPTFPEGIAFPLARLGKGSLDRTPFGMVLPDPGEDSGDEISIDWTASAWALVAGTPGSGKRQPLDSKLPVPVSSRFPSGWATIGQLQVGDEVFAASGDVTEVDYLSPVVDDEVLEFEFSDGQTVRCDPGHLWTVSTRYTRHSHYPMRLAKRSATDAARQAEFARLRAIAAEACEQSVGADTATISRLTGLAINTVRTFAKQAALPYLVGSGSGHARFYAVDEFIEAWIAHLDHAPANRQPLLKTVEAREIAEAFRVQDGRANFAVQLSGSLVLPEAALAVNPYFLGAWLGDGSSRAGAITVGADELDVMRPLLEAEWGPVVRDEHLADGRTHTLHFGRKDPSKCVSGHDANWHVTSGGNRFCRSCRYCERTHVSSPLRAVLDRLGVLYNKRIPAEYLRASSAQRLALLQGLMDTDGTVDVKGSCELTLCDERLATDALELIRSLGIKASMNESDAAITSTDGQGVRTRRIVGTRYRIHFTTATPVFRMPRKLERQAGNVRATQDWIYITDVRSVGRASGRCIRVNHPSHLYLTDGFIPTHNTVTLNAIIADALSNGAALAVVDDVSKAIDFEWARSFCRPGGWGCDSLEASVATLGLIRDEGARRSKVLKEMGINNWLDMPAGKRFQPILVIIDEVSALVVPDPVPKGIPKDHPLFMEIAERNLARAMIQSYMRKIIAELRFVGVRMVISTQATNANTGVDPGLRTLIGHKILQGVNPSKAARGQIFADETAVLNVPENVKSGGKRAKGVGVAALEADAPAVYKSYFATTDDYQRALRKLGVKESSSVEPSSREINKYLPTLGDESEATAARREAMPDPMMAMMGDSAYDENGRPLKGAALAASQSRQLSNMAGRA</sequence>
<dbReference type="Gene3D" id="3.10.28.10">
    <property type="entry name" value="Homing endonucleases"/>
    <property type="match status" value="1"/>
</dbReference>
<dbReference type="EMBL" id="JBHMBH010000072">
    <property type="protein sequence ID" value="MFB9716990.1"/>
    <property type="molecule type" value="Genomic_DNA"/>
</dbReference>
<keyword evidence="3" id="KW-0378">Hydrolase</keyword>
<keyword evidence="4" id="KW-1185">Reference proteome</keyword>
<dbReference type="InterPro" id="IPR006142">
    <property type="entry name" value="INTEIN"/>
</dbReference>
<evidence type="ECO:0000313" key="3">
    <source>
        <dbReference type="EMBL" id="MFB9716990.1"/>
    </source>
</evidence>
<dbReference type="InterPro" id="IPR004860">
    <property type="entry name" value="LAGLIDADG_dom"/>
</dbReference>
<name>A0ABV5UXX1_9MICC</name>
<dbReference type="Proteomes" id="UP001589536">
    <property type="component" value="Unassembled WGS sequence"/>
</dbReference>
<protein>
    <submittedName>
        <fullName evidence="3">LAGLIDADG family homing endonuclease</fullName>
    </submittedName>
</protein>
<dbReference type="SUPFAM" id="SSF55608">
    <property type="entry name" value="Homing endonucleases"/>
    <property type="match status" value="1"/>
</dbReference>